<proteinExistence type="predicted"/>
<protein>
    <submittedName>
        <fullName evidence="1">Uncharacterized protein</fullName>
    </submittedName>
</protein>
<name>A0A1M5C2K1_9FLAO</name>
<organism evidence="1 2">
    <name type="scientific">Chryseobacterium arachidis</name>
    <dbReference type="NCBI Taxonomy" id="1416778"/>
    <lineage>
        <taxon>Bacteria</taxon>
        <taxon>Pseudomonadati</taxon>
        <taxon>Bacteroidota</taxon>
        <taxon>Flavobacteriia</taxon>
        <taxon>Flavobacteriales</taxon>
        <taxon>Weeksellaceae</taxon>
        <taxon>Chryseobacterium group</taxon>
        <taxon>Chryseobacterium</taxon>
    </lineage>
</organism>
<gene>
    <name evidence="1" type="ORF">SAMN05443633_104381</name>
</gene>
<dbReference type="Proteomes" id="UP000184518">
    <property type="component" value="Unassembled WGS sequence"/>
</dbReference>
<accession>A0A1M5C2K1</accession>
<reference evidence="2" key="1">
    <citation type="submission" date="2016-11" db="EMBL/GenBank/DDBJ databases">
        <authorList>
            <person name="Varghese N."/>
            <person name="Submissions S."/>
        </authorList>
    </citation>
    <scope>NUCLEOTIDE SEQUENCE [LARGE SCALE GENOMIC DNA]</scope>
    <source>
        <strain evidence="2">DSM 27619</strain>
    </source>
</reference>
<keyword evidence="2" id="KW-1185">Reference proteome</keyword>
<sequence>MLIIKSKSEIGHTAKTIAMVIIPYNHMLDLLSLYGFQQFYHLLSDSFAGIYLLFVDWYPSFFSDIPFLIIST</sequence>
<evidence type="ECO:0000313" key="2">
    <source>
        <dbReference type="Proteomes" id="UP000184518"/>
    </source>
</evidence>
<dbReference type="AlphaFoldDB" id="A0A1M5C2K1"/>
<evidence type="ECO:0000313" key="1">
    <source>
        <dbReference type="EMBL" id="SHF48998.1"/>
    </source>
</evidence>
<dbReference type="EMBL" id="FQUT01000004">
    <property type="protein sequence ID" value="SHF48998.1"/>
    <property type="molecule type" value="Genomic_DNA"/>
</dbReference>